<feature type="transmembrane region" description="Helical" evidence="7">
    <location>
        <begin position="348"/>
        <end position="368"/>
    </location>
</feature>
<evidence type="ECO:0000256" key="5">
    <source>
        <dbReference type="ARBA" id="ARBA00022989"/>
    </source>
</evidence>
<proteinExistence type="inferred from homology"/>
<keyword evidence="6 7" id="KW-0472">Membrane</keyword>
<comment type="subcellular location">
    <subcellularLocation>
        <location evidence="1">Membrane</location>
        <topology evidence="1">Multi-pass membrane protein</topology>
    </subcellularLocation>
</comment>
<dbReference type="Gene3D" id="3.40.50.300">
    <property type="entry name" value="P-loop containing nucleotide triphosphate hydrolases"/>
    <property type="match status" value="1"/>
</dbReference>
<keyword evidence="5 7" id="KW-1133">Transmembrane helix</keyword>
<dbReference type="AlphaFoldDB" id="A0A8I6S6F9"/>
<feature type="domain" description="ABC transporter" evidence="8">
    <location>
        <begin position="8"/>
        <end position="257"/>
    </location>
</feature>
<keyword evidence="3" id="KW-0813">Transport</keyword>
<evidence type="ECO:0000313" key="10">
    <source>
        <dbReference type="Proteomes" id="UP000494040"/>
    </source>
</evidence>
<dbReference type="InterPro" id="IPR003439">
    <property type="entry name" value="ABC_transporter-like_ATP-bd"/>
</dbReference>
<dbReference type="OrthoDB" id="66620at2759"/>
<dbReference type="EnsemblMetazoa" id="XM_014401500.2">
    <property type="protein sequence ID" value="XP_014256986.1"/>
    <property type="gene ID" value="LOC106670850"/>
</dbReference>
<evidence type="ECO:0000259" key="8">
    <source>
        <dbReference type="PROSITE" id="PS50893"/>
    </source>
</evidence>
<dbReference type="GO" id="GO:0016887">
    <property type="term" value="F:ATP hydrolysis activity"/>
    <property type="evidence" value="ECO:0007669"/>
    <property type="project" value="InterPro"/>
</dbReference>
<dbReference type="KEGG" id="clec:106670850"/>
<dbReference type="GO" id="GO:0005524">
    <property type="term" value="F:ATP binding"/>
    <property type="evidence" value="ECO:0007669"/>
    <property type="project" value="InterPro"/>
</dbReference>
<dbReference type="PANTHER" id="PTHR48041:SF113">
    <property type="entry name" value="ATP-BINDING CASSETTE SUB-FAMILY G MEMBER 5"/>
    <property type="match status" value="1"/>
</dbReference>
<sequence length="610" mass="67638">MVATETILELRNISHSGQVGQSSLTQRLFGNVETGLILKDVTLEVKSGEVFAVLGSKGSGKRALLDVVSRRARGATRGQILFERSPLTLSVFQKCCGYVTNRTDLIPSLNTEQTLYYAANLSSGEKVSRYTCSTRVRQMLADLALNQVAHHSVTSLNKSQRRRLVIGIQLIKDPTLLLLDEPTADLDPLSTYLVVSILSSYARRRGRAVVLTMEKPRSDVFPFLDRAAFLCLGDILYAGPTRLMLEYFNSIGFPCPATENPLMYYLCLSTVDRRSRERFMESHAHIVELVDKFKAVGASYLTGQTNVPSTIKSEFKPAKPNCFQVSATLYQRLLASTFNITQFGLAHMVLRLTLFPIFSLLVFSLYINTKSFDNPPVNKLGVLFFSLFGSYICSSITTSYTFSVFRTRYYQEAQEGIYSGPLFLIVYDLFSLPFSLATVAASSRILFQATGMVKVDEWMAFAGLLWTCYFTAEQQTIALLSVVRRSFNAAIASSLLCLLYLVLASGILRSFAGMPEWLFYTSYMTQTHFASTHLTSIFFADLPSNCTSDASGFFPLGCRSAENVIFSSTSRSDVFSGPSPSLALAVSASIANLVLYILPLPGFVKAKFRE</sequence>
<evidence type="ECO:0000256" key="1">
    <source>
        <dbReference type="ARBA" id="ARBA00004141"/>
    </source>
</evidence>
<organism evidence="9 10">
    <name type="scientific">Cimex lectularius</name>
    <name type="common">Bed bug</name>
    <name type="synonym">Acanthia lectularia</name>
    <dbReference type="NCBI Taxonomy" id="79782"/>
    <lineage>
        <taxon>Eukaryota</taxon>
        <taxon>Metazoa</taxon>
        <taxon>Ecdysozoa</taxon>
        <taxon>Arthropoda</taxon>
        <taxon>Hexapoda</taxon>
        <taxon>Insecta</taxon>
        <taxon>Pterygota</taxon>
        <taxon>Neoptera</taxon>
        <taxon>Paraneoptera</taxon>
        <taxon>Hemiptera</taxon>
        <taxon>Heteroptera</taxon>
        <taxon>Panheteroptera</taxon>
        <taxon>Cimicomorpha</taxon>
        <taxon>Cimicidae</taxon>
        <taxon>Cimex</taxon>
    </lineage>
</organism>
<comment type="similarity">
    <text evidence="2">Belongs to the ABC transporter superfamily. ABCG family. Eye pigment precursor importer (TC 3.A.1.204) subfamily.</text>
</comment>
<evidence type="ECO:0000256" key="2">
    <source>
        <dbReference type="ARBA" id="ARBA00005814"/>
    </source>
</evidence>
<evidence type="ECO:0000256" key="4">
    <source>
        <dbReference type="ARBA" id="ARBA00022692"/>
    </source>
</evidence>
<dbReference type="InterPro" id="IPR027417">
    <property type="entry name" value="P-loop_NTPase"/>
</dbReference>
<accession>A0A8I6S6F9</accession>
<feature type="transmembrane region" description="Helical" evidence="7">
    <location>
        <begin position="582"/>
        <end position="604"/>
    </location>
</feature>
<feature type="transmembrane region" description="Helical" evidence="7">
    <location>
        <begin position="422"/>
        <end position="446"/>
    </location>
</feature>
<dbReference type="GO" id="GO:0043190">
    <property type="term" value="C:ATP-binding cassette (ABC) transporter complex"/>
    <property type="evidence" value="ECO:0007669"/>
    <property type="project" value="TreeGrafter"/>
</dbReference>
<dbReference type="GeneID" id="106670850"/>
<dbReference type="Proteomes" id="UP000494040">
    <property type="component" value="Unassembled WGS sequence"/>
</dbReference>
<evidence type="ECO:0000313" key="9">
    <source>
        <dbReference type="EnsemblMetazoa" id="XP_014256986.1"/>
    </source>
</evidence>
<evidence type="ECO:0000256" key="7">
    <source>
        <dbReference type="SAM" id="Phobius"/>
    </source>
</evidence>
<evidence type="ECO:0000256" key="3">
    <source>
        <dbReference type="ARBA" id="ARBA00022448"/>
    </source>
</evidence>
<dbReference type="RefSeq" id="XP_014256986.1">
    <property type="nucleotide sequence ID" value="XM_014401500.2"/>
</dbReference>
<dbReference type="PROSITE" id="PS50893">
    <property type="entry name" value="ABC_TRANSPORTER_2"/>
    <property type="match status" value="1"/>
</dbReference>
<dbReference type="OMA" id="SILWAFY"/>
<reference evidence="9" key="1">
    <citation type="submission" date="2022-01" db="UniProtKB">
        <authorList>
            <consortium name="EnsemblMetazoa"/>
        </authorList>
    </citation>
    <scope>IDENTIFICATION</scope>
</reference>
<protein>
    <recommendedName>
        <fullName evidence="8">ABC transporter domain-containing protein</fullName>
    </recommendedName>
</protein>
<dbReference type="Pfam" id="PF00005">
    <property type="entry name" value="ABC_tran"/>
    <property type="match status" value="1"/>
</dbReference>
<dbReference type="SUPFAM" id="SSF52540">
    <property type="entry name" value="P-loop containing nucleoside triphosphate hydrolases"/>
    <property type="match status" value="1"/>
</dbReference>
<feature type="transmembrane region" description="Helical" evidence="7">
    <location>
        <begin position="380"/>
        <end position="402"/>
    </location>
</feature>
<name>A0A8I6S6F9_CIMLE</name>
<evidence type="ECO:0000256" key="6">
    <source>
        <dbReference type="ARBA" id="ARBA00023136"/>
    </source>
</evidence>
<feature type="transmembrane region" description="Helical" evidence="7">
    <location>
        <begin position="487"/>
        <end position="508"/>
    </location>
</feature>
<dbReference type="PANTHER" id="PTHR48041">
    <property type="entry name" value="ABC TRANSPORTER G FAMILY MEMBER 28"/>
    <property type="match status" value="1"/>
</dbReference>
<keyword evidence="10" id="KW-1185">Reference proteome</keyword>
<dbReference type="InterPro" id="IPR050352">
    <property type="entry name" value="ABCG_transporters"/>
</dbReference>
<dbReference type="FunFam" id="3.40.50.300:FF:001473">
    <property type="entry name" value="ATP-binding cassette transporter"/>
    <property type="match status" value="1"/>
</dbReference>
<dbReference type="GO" id="GO:0042626">
    <property type="term" value="F:ATPase-coupled transmembrane transporter activity"/>
    <property type="evidence" value="ECO:0007669"/>
    <property type="project" value="TreeGrafter"/>
</dbReference>
<keyword evidence="4 7" id="KW-0812">Transmembrane</keyword>